<dbReference type="VEuPathDB" id="FungiDB:RO3G_17281"/>
<feature type="region of interest" description="Disordered" evidence="1">
    <location>
        <begin position="35"/>
        <end position="110"/>
    </location>
</feature>
<dbReference type="GeneID" id="93624246"/>
<organism evidence="2 3">
    <name type="scientific">Rhizopus delemar (strain RA 99-880 / ATCC MYA-4621 / FGSC 9543 / NRRL 43880)</name>
    <name type="common">Mucormycosis agent</name>
    <name type="synonym">Rhizopus arrhizus var. delemar</name>
    <dbReference type="NCBI Taxonomy" id="246409"/>
    <lineage>
        <taxon>Eukaryota</taxon>
        <taxon>Fungi</taxon>
        <taxon>Fungi incertae sedis</taxon>
        <taxon>Mucoromycota</taxon>
        <taxon>Mucoromycotina</taxon>
        <taxon>Mucoromycetes</taxon>
        <taxon>Mucorales</taxon>
        <taxon>Mucorineae</taxon>
        <taxon>Rhizopodaceae</taxon>
        <taxon>Rhizopus</taxon>
    </lineage>
</organism>
<dbReference type="Proteomes" id="UP000009138">
    <property type="component" value="Unassembled WGS sequence"/>
</dbReference>
<evidence type="ECO:0000313" key="3">
    <source>
        <dbReference type="Proteomes" id="UP000009138"/>
    </source>
</evidence>
<proteinExistence type="predicted"/>
<reference evidence="2 3" key="1">
    <citation type="journal article" date="2009" name="PLoS Genet.">
        <title>Genomic analysis of the basal lineage fungus Rhizopus oryzae reveals a whole-genome duplication.</title>
        <authorList>
            <person name="Ma L.-J."/>
            <person name="Ibrahim A.S."/>
            <person name="Skory C."/>
            <person name="Grabherr M.G."/>
            <person name="Burger G."/>
            <person name="Butler M."/>
            <person name="Elias M."/>
            <person name="Idnurm A."/>
            <person name="Lang B.F."/>
            <person name="Sone T."/>
            <person name="Abe A."/>
            <person name="Calvo S.E."/>
            <person name="Corrochano L.M."/>
            <person name="Engels R."/>
            <person name="Fu J."/>
            <person name="Hansberg W."/>
            <person name="Kim J.-M."/>
            <person name="Kodira C.D."/>
            <person name="Koehrsen M.J."/>
            <person name="Liu B."/>
            <person name="Miranda-Saavedra D."/>
            <person name="O'Leary S."/>
            <person name="Ortiz-Castellanos L."/>
            <person name="Poulter R."/>
            <person name="Rodriguez-Romero J."/>
            <person name="Ruiz-Herrera J."/>
            <person name="Shen Y.-Q."/>
            <person name="Zeng Q."/>
            <person name="Galagan J."/>
            <person name="Birren B.W."/>
            <person name="Cuomo C.A."/>
            <person name="Wickes B.L."/>
        </authorList>
    </citation>
    <scope>NUCLEOTIDE SEQUENCE [LARGE SCALE GENOMIC DNA]</scope>
    <source>
        <strain evidence="3">RA 99-880 / ATCC MYA-4621 / FGSC 9543 / NRRL 43880</strain>
    </source>
</reference>
<evidence type="ECO:0000256" key="1">
    <source>
        <dbReference type="SAM" id="MobiDB-lite"/>
    </source>
</evidence>
<dbReference type="InParanoid" id="I1CVU0"/>
<sequence length="178" mass="18919">MLACFSQVSFTRAGIANQGPLVSLLTTVLEDATGDQGDEEPFIFISDEDSNSESDGNDTSAPTTPNTSVRSSLAPLQPSKTMDDEKKKSHATHGYNSEISTHGYKSEVSARGHNSEINARGYNSEISARGHNSEISARGHNSEISARGHNSEVNTHGYSSELVFVLSSAVSSQSVTTP</sequence>
<feature type="compositionally biased region" description="Acidic residues" evidence="1">
    <location>
        <begin position="35"/>
        <end position="56"/>
    </location>
</feature>
<feature type="compositionally biased region" description="Polar residues" evidence="1">
    <location>
        <begin position="59"/>
        <end position="71"/>
    </location>
</feature>
<protein>
    <submittedName>
        <fullName evidence="2">Uncharacterized protein</fullName>
    </submittedName>
</protein>
<keyword evidence="3" id="KW-1185">Reference proteome</keyword>
<dbReference type="AlphaFoldDB" id="I1CVU0"/>
<dbReference type="RefSeq" id="XP_067527966.1">
    <property type="nucleotide sequence ID" value="XM_067671865.1"/>
</dbReference>
<dbReference type="EMBL" id="GG669514">
    <property type="protein sequence ID" value="EIE92570.1"/>
    <property type="molecule type" value="Genomic_DNA"/>
</dbReference>
<accession>I1CVU0</accession>
<name>I1CVU0_RHIO9</name>
<evidence type="ECO:0000313" key="2">
    <source>
        <dbReference type="EMBL" id="EIE92570.1"/>
    </source>
</evidence>
<gene>
    <name evidence="2" type="ORF">RO3G_17281</name>
</gene>
<feature type="region of interest" description="Disordered" evidence="1">
    <location>
        <begin position="123"/>
        <end position="154"/>
    </location>
</feature>